<dbReference type="HOGENOM" id="CLU_1896234_0_0_1"/>
<organism evidence="2 3">
    <name type="scientific">Fibroporia radiculosa</name>
    <dbReference type="NCBI Taxonomy" id="599839"/>
    <lineage>
        <taxon>Eukaryota</taxon>
        <taxon>Fungi</taxon>
        <taxon>Dikarya</taxon>
        <taxon>Basidiomycota</taxon>
        <taxon>Agaricomycotina</taxon>
        <taxon>Agaricomycetes</taxon>
        <taxon>Polyporales</taxon>
        <taxon>Fibroporiaceae</taxon>
        <taxon>Fibroporia</taxon>
    </lineage>
</organism>
<dbReference type="GeneID" id="24100226"/>
<evidence type="ECO:0000313" key="2">
    <source>
        <dbReference type="EMBL" id="CCM05315.1"/>
    </source>
</evidence>
<dbReference type="InParanoid" id="J4GV56"/>
<sequence>MSNAGDSTGGSLGRSLGNKLKGAWNVVEGAGDSLRGGAMDFIDAATGTDGHHAETDIGIQKTHAGMAEIRGNTSAPVETTLPRATATTSAAPPLPARSGIPTSSTEADTSPKPPPRGSAKGDVATGTAGSSIPP</sequence>
<reference evidence="2 3" key="1">
    <citation type="journal article" date="2012" name="Appl. Environ. Microbiol.">
        <title>Short-read sequencing for genomic analysis of the brown rot fungus Fibroporia radiculosa.</title>
        <authorList>
            <person name="Tang J.D."/>
            <person name="Perkins A.D."/>
            <person name="Sonstegard T.S."/>
            <person name="Schroeder S.G."/>
            <person name="Burgess S.C."/>
            <person name="Diehl S.V."/>
        </authorList>
    </citation>
    <scope>NUCLEOTIDE SEQUENCE [LARGE SCALE GENOMIC DNA]</scope>
    <source>
        <strain evidence="2 3">TFFH 294</strain>
    </source>
</reference>
<protein>
    <submittedName>
        <fullName evidence="2">Uncharacterized protein</fullName>
    </submittedName>
</protein>
<proteinExistence type="predicted"/>
<name>J4GV56_9APHY</name>
<keyword evidence="3" id="KW-1185">Reference proteome</keyword>
<dbReference type="RefSeq" id="XP_012184598.1">
    <property type="nucleotide sequence ID" value="XM_012329208.1"/>
</dbReference>
<dbReference type="AlphaFoldDB" id="J4GV56"/>
<evidence type="ECO:0000256" key="1">
    <source>
        <dbReference type="SAM" id="MobiDB-lite"/>
    </source>
</evidence>
<feature type="compositionally biased region" description="Low complexity" evidence="1">
    <location>
        <begin position="79"/>
        <end position="91"/>
    </location>
</feature>
<evidence type="ECO:0000313" key="3">
    <source>
        <dbReference type="Proteomes" id="UP000006352"/>
    </source>
</evidence>
<dbReference type="Proteomes" id="UP000006352">
    <property type="component" value="Unassembled WGS sequence"/>
</dbReference>
<feature type="region of interest" description="Disordered" evidence="1">
    <location>
        <begin position="72"/>
        <end position="134"/>
    </location>
</feature>
<gene>
    <name evidence="2" type="ORF">FIBRA_07529</name>
</gene>
<accession>J4GV56</accession>
<dbReference type="EMBL" id="HE797185">
    <property type="protein sequence ID" value="CCM05315.1"/>
    <property type="molecule type" value="Genomic_DNA"/>
</dbReference>
<dbReference type="STRING" id="599839.J4GV56"/>
<dbReference type="OrthoDB" id="2590867at2759"/>